<dbReference type="GO" id="GO:0006633">
    <property type="term" value="P:fatty acid biosynthetic process"/>
    <property type="evidence" value="ECO:0007669"/>
    <property type="project" value="InterPro"/>
</dbReference>
<dbReference type="InterPro" id="IPR042303">
    <property type="entry name" value="Malonyl_CoA_deC_C_sf"/>
</dbReference>
<dbReference type="GO" id="GO:2001294">
    <property type="term" value="P:malonyl-CoA catabolic process"/>
    <property type="evidence" value="ECO:0007669"/>
    <property type="project" value="TreeGrafter"/>
</dbReference>
<dbReference type="InterPro" id="IPR038917">
    <property type="entry name" value="Malonyl_CoA_deC"/>
</dbReference>
<feature type="domain" description="Malonyl-CoA decarboxylase C-terminal" evidence="1">
    <location>
        <begin position="155"/>
        <end position="421"/>
    </location>
</feature>
<protein>
    <submittedName>
        <fullName evidence="3">Malonyl-CoA decarboxylase-domain-containing protein</fullName>
    </submittedName>
</protein>
<feature type="domain" description="Malonyl-CoA decarboxylase N-terminal" evidence="2">
    <location>
        <begin position="55"/>
        <end position="152"/>
    </location>
</feature>
<dbReference type="Pfam" id="PF05292">
    <property type="entry name" value="MCD"/>
    <property type="match status" value="1"/>
</dbReference>
<dbReference type="EMBL" id="ML002312">
    <property type="protein sequence ID" value="RKP38960.1"/>
    <property type="molecule type" value="Genomic_DNA"/>
</dbReference>
<dbReference type="Gene3D" id="3.40.630.150">
    <property type="entry name" value="Malonyl-CoA decarboxylase, catalytic domain"/>
    <property type="match status" value="1"/>
</dbReference>
<organism evidence="3 4">
    <name type="scientific">Dimargaris cristalligena</name>
    <dbReference type="NCBI Taxonomy" id="215637"/>
    <lineage>
        <taxon>Eukaryota</taxon>
        <taxon>Fungi</taxon>
        <taxon>Fungi incertae sedis</taxon>
        <taxon>Zoopagomycota</taxon>
        <taxon>Kickxellomycotina</taxon>
        <taxon>Dimargaritomycetes</taxon>
        <taxon>Dimargaritales</taxon>
        <taxon>Dimargaritaceae</taxon>
        <taxon>Dimargaris</taxon>
    </lineage>
</organism>
<dbReference type="GO" id="GO:0006085">
    <property type="term" value="P:acetyl-CoA biosynthetic process"/>
    <property type="evidence" value="ECO:0007669"/>
    <property type="project" value="TreeGrafter"/>
</dbReference>
<dbReference type="Gene3D" id="1.20.140.90">
    <property type="entry name" value="Malonyl-CoA decarboxylase, oligemerization domain"/>
    <property type="match status" value="1"/>
</dbReference>
<reference evidence="4" key="1">
    <citation type="journal article" date="2018" name="Nat. Microbiol.">
        <title>Leveraging single-cell genomics to expand the fungal tree of life.</title>
        <authorList>
            <person name="Ahrendt S.R."/>
            <person name="Quandt C.A."/>
            <person name="Ciobanu D."/>
            <person name="Clum A."/>
            <person name="Salamov A."/>
            <person name="Andreopoulos B."/>
            <person name="Cheng J.F."/>
            <person name="Woyke T."/>
            <person name="Pelin A."/>
            <person name="Henrissat B."/>
            <person name="Reynolds N.K."/>
            <person name="Benny G.L."/>
            <person name="Smith M.E."/>
            <person name="James T.Y."/>
            <person name="Grigoriev I.V."/>
        </authorList>
    </citation>
    <scope>NUCLEOTIDE SEQUENCE [LARGE SCALE GENOMIC DNA]</scope>
    <source>
        <strain evidence="4">RSA 468</strain>
    </source>
</reference>
<dbReference type="Pfam" id="PF17408">
    <property type="entry name" value="MCD_N"/>
    <property type="match status" value="1"/>
</dbReference>
<dbReference type="InterPro" id="IPR038351">
    <property type="entry name" value="MCD_N_sf"/>
</dbReference>
<dbReference type="GO" id="GO:0005782">
    <property type="term" value="C:peroxisomal matrix"/>
    <property type="evidence" value="ECO:0007669"/>
    <property type="project" value="TreeGrafter"/>
</dbReference>
<accession>A0A4Q0A1D9</accession>
<evidence type="ECO:0000313" key="4">
    <source>
        <dbReference type="Proteomes" id="UP000268162"/>
    </source>
</evidence>
<dbReference type="STRING" id="215637.A0A4Q0A1D9"/>
<proteinExistence type="predicted"/>
<gene>
    <name evidence="3" type="ORF">BJ085DRAFT_20241</name>
</gene>
<evidence type="ECO:0000259" key="1">
    <source>
        <dbReference type="Pfam" id="PF05292"/>
    </source>
</evidence>
<dbReference type="AlphaFoldDB" id="A0A4Q0A1D9"/>
<name>A0A4Q0A1D9_9FUNG</name>
<sequence length="455" mass="51156">DNPNVIRQILAKTMVPQMSQGDLMPMAITKSCCELYETLDEAGKSVFLQTLARDFGVSAKDAQAKAREFIKASATGSDASVPGQLLVNTEMALRNALTPAYDLFFHRASRCAGGIKFIIDLRHLLLKLVAQNRSDHDIVALNRYLRDKLQNWLVGVLDLQRITWNSPASTLEKLSNYEAVHAISGWDDLKKRVGPGRRCYGFFHHSMPYEPLVFVQVSNTWPCRAWNILHDPKPQLLTVDDARCAIFYSITSQRGLAGVELGSFLIKRVVGELQTAYPSLEVFCTLSPIPGFRSWLLGQFGHPASALKNPAIISLQDRKRLEQLGRRIPDTSDSSWIATFKQLVSSSEWMHDPDSYEVLRPILLRLCADYLLCAKRGKFALDPVANFHIRNGAQVHRINWMGDTSPKGMKESLGMMVNYNYILANVEHNNYNYTRNGVIAVSDSDPWLSPFKGKL</sequence>
<dbReference type="GO" id="GO:0050080">
    <property type="term" value="F:malonyl-CoA decarboxylase activity"/>
    <property type="evidence" value="ECO:0007669"/>
    <property type="project" value="InterPro"/>
</dbReference>
<dbReference type="Proteomes" id="UP000268162">
    <property type="component" value="Unassembled WGS sequence"/>
</dbReference>
<keyword evidence="4" id="KW-1185">Reference proteome</keyword>
<dbReference type="GO" id="GO:0005759">
    <property type="term" value="C:mitochondrial matrix"/>
    <property type="evidence" value="ECO:0007669"/>
    <property type="project" value="TreeGrafter"/>
</dbReference>
<dbReference type="InterPro" id="IPR035372">
    <property type="entry name" value="MCD_N"/>
</dbReference>
<dbReference type="InterPro" id="IPR007956">
    <property type="entry name" value="Malonyl_CoA_deC_C"/>
</dbReference>
<feature type="non-terminal residue" evidence="3">
    <location>
        <position position="1"/>
    </location>
</feature>
<evidence type="ECO:0000259" key="2">
    <source>
        <dbReference type="Pfam" id="PF17408"/>
    </source>
</evidence>
<dbReference type="PANTHER" id="PTHR28641:SF1">
    <property type="entry name" value="MALONYL-COA DECARBOXYLASE, MITOCHONDRIAL"/>
    <property type="match status" value="1"/>
</dbReference>
<dbReference type="PANTHER" id="PTHR28641">
    <property type="match status" value="1"/>
</dbReference>
<evidence type="ECO:0000313" key="3">
    <source>
        <dbReference type="EMBL" id="RKP38960.1"/>
    </source>
</evidence>